<sequence>MIVTFKKMEQKQMDNQGDQFDQWNEQKKKIQAKVKKTYAKNIILGLCGLQCLA</sequence>
<evidence type="ECO:0000313" key="1">
    <source>
        <dbReference type="EMBL" id="CCB80920.1"/>
    </source>
</evidence>
<protein>
    <submittedName>
        <fullName evidence="1">Uncharacterized protein</fullName>
    </submittedName>
</protein>
<proteinExistence type="predicted"/>
<dbReference type="KEGG" id="hbi:HBZC1_p0400"/>
<name>F8KUI5_HELBC</name>
<gene>
    <name evidence="1" type="ordered locus">HBZC1_p0400</name>
</gene>
<dbReference type="AlphaFoldDB" id="F8KUI5"/>
<dbReference type="HOGENOM" id="CLU_3062181_0_0_7"/>
<keyword evidence="2" id="KW-1185">Reference proteome</keyword>
<geneLocation type="plasmid" evidence="1 2">
    <name>phbz1</name>
</geneLocation>
<dbReference type="EMBL" id="FR871758">
    <property type="protein sequence ID" value="CCB80920.1"/>
    <property type="molecule type" value="Genomic_DNA"/>
</dbReference>
<reference evidence="1 2" key="1">
    <citation type="journal article" date="2011" name="J. Bacteriol.">
        <title>Genome sequence of Helicobacter bizzozeronii strain CIII-1, an isolate from human gastric mucosa.</title>
        <authorList>
            <person name="Schott T."/>
            <person name="Rossi M."/>
            <person name="Hanninen M.L."/>
        </authorList>
    </citation>
    <scope>NUCLEOTIDE SEQUENCE [LARGE SCALE GENOMIC DNA]</scope>
    <source>
        <strain evidence="1 2">CIII-1</strain>
        <plasmid evidence="1">phbz1</plasmid>
    </source>
</reference>
<accession>F8KUI5</accession>
<dbReference type="Proteomes" id="UP000008387">
    <property type="component" value="Plasmid phbz1"/>
</dbReference>
<keyword evidence="1" id="KW-0614">Plasmid</keyword>
<dbReference type="RefSeq" id="WP_013882027.1">
    <property type="nucleotide sequence ID" value="NC_015670.1"/>
</dbReference>
<evidence type="ECO:0000313" key="2">
    <source>
        <dbReference type="Proteomes" id="UP000008387"/>
    </source>
</evidence>
<dbReference type="GeneID" id="69853245"/>
<organism evidence="1 2">
    <name type="scientific">Helicobacter bizzozeronii (strain CIII-1)</name>
    <dbReference type="NCBI Taxonomy" id="1002804"/>
    <lineage>
        <taxon>Bacteria</taxon>
        <taxon>Pseudomonadati</taxon>
        <taxon>Campylobacterota</taxon>
        <taxon>Epsilonproteobacteria</taxon>
        <taxon>Campylobacterales</taxon>
        <taxon>Helicobacteraceae</taxon>
        <taxon>Helicobacter</taxon>
    </lineage>
</organism>